<dbReference type="EMBL" id="FOCF01000012">
    <property type="protein sequence ID" value="SEN77320.1"/>
    <property type="molecule type" value="Genomic_DNA"/>
</dbReference>
<keyword evidence="2" id="KW-1185">Reference proteome</keyword>
<reference evidence="2" key="1">
    <citation type="submission" date="2016-10" db="EMBL/GenBank/DDBJ databases">
        <authorList>
            <person name="Varghese N."/>
            <person name="Submissions S."/>
        </authorList>
    </citation>
    <scope>NUCLEOTIDE SEQUENCE [LARGE SCALE GENOMIC DNA]</scope>
    <source>
        <strain evidence="2">S6-262</strain>
    </source>
</reference>
<proteinExistence type="predicted"/>
<accession>A0A1H8J951</accession>
<dbReference type="AlphaFoldDB" id="A0A1H8J951"/>
<dbReference type="Proteomes" id="UP000199206">
    <property type="component" value="Unassembled WGS sequence"/>
</dbReference>
<dbReference type="OrthoDB" id="163809at2"/>
<sequence>MAVIVPIIPFLAGCASTRPVEGPVRLGQMTAVNGPRVRADRVIEDSRCPADVLCIQADRLIVQVTVFGGGWSRQFDLQPGVPVHVADGNLTLIEATPLPRTTRPRTRMRSYRFTFNFQGGL</sequence>
<dbReference type="STRING" id="1166340.SAMN05192583_3539"/>
<evidence type="ECO:0000313" key="1">
    <source>
        <dbReference type="EMBL" id="SEN77320.1"/>
    </source>
</evidence>
<organism evidence="1 2">
    <name type="scientific">Sphingomonas gellani</name>
    <dbReference type="NCBI Taxonomy" id="1166340"/>
    <lineage>
        <taxon>Bacteria</taxon>
        <taxon>Pseudomonadati</taxon>
        <taxon>Pseudomonadota</taxon>
        <taxon>Alphaproteobacteria</taxon>
        <taxon>Sphingomonadales</taxon>
        <taxon>Sphingomonadaceae</taxon>
        <taxon>Sphingomonas</taxon>
    </lineage>
</organism>
<dbReference type="RefSeq" id="WP_093667033.1">
    <property type="nucleotide sequence ID" value="NZ_FOCF01000012.1"/>
</dbReference>
<gene>
    <name evidence="1" type="ORF">SAMN05192583_3539</name>
</gene>
<name>A0A1H8J951_9SPHN</name>
<evidence type="ECO:0000313" key="2">
    <source>
        <dbReference type="Proteomes" id="UP000199206"/>
    </source>
</evidence>
<protein>
    <submittedName>
        <fullName evidence="1">Uncharacterized protein</fullName>
    </submittedName>
</protein>